<protein>
    <submittedName>
        <fullName evidence="1">Site-specific RNA endonuclease</fullName>
    </submittedName>
</protein>
<keyword evidence="2" id="KW-1185">Reference proteome</keyword>
<evidence type="ECO:0000313" key="1">
    <source>
        <dbReference type="EMBL" id="AHY25368.1"/>
    </source>
</evidence>
<dbReference type="OrthoDB" id="11716at10239"/>
<dbReference type="Proteomes" id="UP000024445">
    <property type="component" value="Segment"/>
</dbReference>
<keyword evidence="1" id="KW-0378">Hydrolase</keyword>
<dbReference type="KEGG" id="vg:19485005"/>
<dbReference type="RefSeq" id="YP_009030169.1">
    <property type="nucleotide sequence ID" value="NC_024121.1"/>
</dbReference>
<organism evidence="1 2">
    <name type="scientific">Serratia phage PS2</name>
    <dbReference type="NCBI Taxonomy" id="1481112"/>
    <lineage>
        <taxon>Viruses</taxon>
        <taxon>Duplodnaviria</taxon>
        <taxon>Heunggongvirae</taxon>
        <taxon>Uroviricota</taxon>
        <taxon>Caudoviricetes</taxon>
        <taxon>Muldoonvirus</taxon>
        <taxon>Muldoonvirus PS2</taxon>
    </lineage>
</organism>
<accession>A0A023W5M9</accession>
<reference evidence="1 2" key="1">
    <citation type="submission" date="2014-01" db="EMBL/GenBank/DDBJ databases">
        <authorList>
            <person name="Zhang G."/>
            <person name="Jin J."/>
            <person name="Li Z.J."/>
            <person name="Wang S.W."/>
            <person name="Chen S.J."/>
            <person name="Wang S.M."/>
            <person name="Wang X.T."/>
            <person name="Li Y.H."/>
            <person name="Wang J."/>
            <person name="Yang C.K."/>
            <person name="Wang L."/>
        </authorList>
    </citation>
    <scope>NUCLEOTIDE SEQUENCE [LARGE SCALE GENOMIC DNA]</scope>
</reference>
<name>A0A023W5M9_9CAUD</name>
<dbReference type="Pfam" id="PF10715">
    <property type="entry name" value="REGB_T4"/>
    <property type="match status" value="1"/>
</dbReference>
<dbReference type="GeneID" id="19485005"/>
<gene>
    <name evidence="1" type="primary">regB</name>
    <name evidence="1" type="ORF">PS2_122</name>
</gene>
<keyword evidence="1" id="KW-0255">Endonuclease</keyword>
<keyword evidence="1" id="KW-0540">Nuclease</keyword>
<dbReference type="GO" id="GO:0004519">
    <property type="term" value="F:endonuclease activity"/>
    <property type="evidence" value="ECO:0007669"/>
    <property type="project" value="UniProtKB-KW"/>
</dbReference>
<sequence>MSAEVHIRRSKIRRMFEQQFRVLNNKIEQAMINTGYGAKFHIKYSPHFLDRVIMRDIEEKSVLDLLSSFGNEVVFEEVMDYLFLPPVPDDMKLDPNVRYRELRLEITNGKLWIGLTADKVQHSPDTYGLCCRMGIVNEKRMAGKTSTRLIDLRKD</sequence>
<proteinExistence type="predicted"/>
<dbReference type="EMBL" id="KJ025957">
    <property type="protein sequence ID" value="AHY25368.1"/>
    <property type="molecule type" value="Genomic_DNA"/>
</dbReference>
<dbReference type="InterPro" id="IPR019653">
    <property type="entry name" value="T4_endoribonuclease_RegB"/>
</dbReference>
<evidence type="ECO:0000313" key="2">
    <source>
        <dbReference type="Proteomes" id="UP000024445"/>
    </source>
</evidence>